<dbReference type="Pfam" id="PF01453">
    <property type="entry name" value="B_lectin"/>
    <property type="match status" value="1"/>
</dbReference>
<feature type="compositionally biased region" description="Basic and acidic residues" evidence="4">
    <location>
        <begin position="1"/>
        <end position="15"/>
    </location>
</feature>
<dbReference type="AlphaFoldDB" id="A0ABD1LWJ3"/>
<evidence type="ECO:0000259" key="5">
    <source>
        <dbReference type="Pfam" id="PF00954"/>
    </source>
</evidence>
<dbReference type="Pfam" id="PF00954">
    <property type="entry name" value="S_locus_glycop"/>
    <property type="match status" value="1"/>
</dbReference>
<dbReference type="SUPFAM" id="SSF51110">
    <property type="entry name" value="alpha-D-mannose-specific plant lectins"/>
    <property type="match status" value="1"/>
</dbReference>
<comment type="caution">
    <text evidence="7">The sequence shown here is derived from an EMBL/GenBank/DDBJ whole genome shotgun (WGS) entry which is preliminary data.</text>
</comment>
<feature type="domain" description="S-locus glycoprotein" evidence="5">
    <location>
        <begin position="127"/>
        <end position="242"/>
    </location>
</feature>
<evidence type="ECO:0000256" key="2">
    <source>
        <dbReference type="ARBA" id="ARBA00023157"/>
    </source>
</evidence>
<evidence type="ECO:0000256" key="3">
    <source>
        <dbReference type="ARBA" id="ARBA00023180"/>
    </source>
</evidence>
<dbReference type="Proteomes" id="UP001603857">
    <property type="component" value="Unassembled WGS sequence"/>
</dbReference>
<name>A0ABD1LWJ3_9FABA</name>
<sequence>MSDFDNEKDTNKDKPNNQAQHSWTKLSIRSILKAEALKKCKTLLDGGNLVIRNEGDTEDYLWQSFDYPSDTLLPGMKLGWNLQTGLERRITSWKSPDDPSIGNYSWCLMLHNYPEFYLMRGTQKYHRIGPWNGLHFSRVPNQTSNPFYEFKYTAHNAVVYASNKAEMFYSFTLKNSSVLVRVTVIEGGFQTFVWEKDKTQWQIHESTPRDRCDLYGMCGANGNCRIKDTPLWQCLKGFSPKSPPEWNTSN</sequence>
<dbReference type="EMBL" id="JBGMDY010000007">
    <property type="protein sequence ID" value="KAL2327904.1"/>
    <property type="molecule type" value="Genomic_DNA"/>
</dbReference>
<organism evidence="7 8">
    <name type="scientific">Flemingia macrophylla</name>
    <dbReference type="NCBI Taxonomy" id="520843"/>
    <lineage>
        <taxon>Eukaryota</taxon>
        <taxon>Viridiplantae</taxon>
        <taxon>Streptophyta</taxon>
        <taxon>Embryophyta</taxon>
        <taxon>Tracheophyta</taxon>
        <taxon>Spermatophyta</taxon>
        <taxon>Magnoliopsida</taxon>
        <taxon>eudicotyledons</taxon>
        <taxon>Gunneridae</taxon>
        <taxon>Pentapetalae</taxon>
        <taxon>rosids</taxon>
        <taxon>fabids</taxon>
        <taxon>Fabales</taxon>
        <taxon>Fabaceae</taxon>
        <taxon>Papilionoideae</taxon>
        <taxon>50 kb inversion clade</taxon>
        <taxon>NPAAA clade</taxon>
        <taxon>indigoferoid/millettioid clade</taxon>
        <taxon>Phaseoleae</taxon>
        <taxon>Flemingia</taxon>
    </lineage>
</organism>
<feature type="domain" description="Bulb-type lectin" evidence="6">
    <location>
        <begin position="21"/>
        <end position="94"/>
    </location>
</feature>
<evidence type="ECO:0000256" key="4">
    <source>
        <dbReference type="SAM" id="MobiDB-lite"/>
    </source>
</evidence>
<evidence type="ECO:0000256" key="1">
    <source>
        <dbReference type="ARBA" id="ARBA00022729"/>
    </source>
</evidence>
<feature type="region of interest" description="Disordered" evidence="4">
    <location>
        <begin position="1"/>
        <end position="21"/>
    </location>
</feature>
<proteinExistence type="predicted"/>
<dbReference type="PANTHER" id="PTHR32444">
    <property type="entry name" value="BULB-TYPE LECTIN DOMAIN-CONTAINING PROTEIN"/>
    <property type="match status" value="1"/>
</dbReference>
<dbReference type="InterPro" id="IPR000858">
    <property type="entry name" value="S_locus_glycoprot_dom"/>
</dbReference>
<keyword evidence="8" id="KW-1185">Reference proteome</keyword>
<evidence type="ECO:0000313" key="8">
    <source>
        <dbReference type="Proteomes" id="UP001603857"/>
    </source>
</evidence>
<dbReference type="InterPro" id="IPR036426">
    <property type="entry name" value="Bulb-type_lectin_dom_sf"/>
</dbReference>
<keyword evidence="2" id="KW-1015">Disulfide bond</keyword>
<evidence type="ECO:0000259" key="6">
    <source>
        <dbReference type="Pfam" id="PF01453"/>
    </source>
</evidence>
<reference evidence="7 8" key="1">
    <citation type="submission" date="2024-08" db="EMBL/GenBank/DDBJ databases">
        <title>Insights into the chromosomal genome structure of Flemingia macrophylla.</title>
        <authorList>
            <person name="Ding Y."/>
            <person name="Zhao Y."/>
            <person name="Bi W."/>
            <person name="Wu M."/>
            <person name="Zhao G."/>
            <person name="Gong Y."/>
            <person name="Li W."/>
            <person name="Zhang P."/>
        </authorList>
    </citation>
    <scope>NUCLEOTIDE SEQUENCE [LARGE SCALE GENOMIC DNA]</scope>
    <source>
        <strain evidence="7">DYQJB</strain>
        <tissue evidence="7">Leaf</tissue>
    </source>
</reference>
<gene>
    <name evidence="7" type="ORF">Fmac_021331</name>
</gene>
<dbReference type="PANTHER" id="PTHR32444:SF235">
    <property type="entry name" value="OS01G0783900 PROTEIN"/>
    <property type="match status" value="1"/>
</dbReference>
<dbReference type="InterPro" id="IPR001480">
    <property type="entry name" value="Bulb-type_lectin_dom"/>
</dbReference>
<protein>
    <submittedName>
        <fullName evidence="7">Uncharacterized protein</fullName>
    </submittedName>
</protein>
<keyword evidence="3" id="KW-0325">Glycoprotein</keyword>
<keyword evidence="1" id="KW-0732">Signal</keyword>
<evidence type="ECO:0000313" key="7">
    <source>
        <dbReference type="EMBL" id="KAL2327904.1"/>
    </source>
</evidence>
<accession>A0ABD1LWJ3</accession>